<dbReference type="InterPro" id="IPR000210">
    <property type="entry name" value="BTB/POZ_dom"/>
</dbReference>
<evidence type="ECO:0000313" key="3">
    <source>
        <dbReference type="Proteomes" id="UP001316803"/>
    </source>
</evidence>
<dbReference type="AlphaFoldDB" id="A0AAN8I3E5"/>
<feature type="domain" description="BTB" evidence="1">
    <location>
        <begin position="39"/>
        <end position="106"/>
    </location>
</feature>
<keyword evidence="3" id="KW-1185">Reference proteome</keyword>
<dbReference type="InterPro" id="IPR011333">
    <property type="entry name" value="SKP1/BTB/POZ_sf"/>
</dbReference>
<dbReference type="PANTHER" id="PTHR47843">
    <property type="entry name" value="BTB DOMAIN-CONTAINING PROTEIN-RELATED"/>
    <property type="match status" value="1"/>
</dbReference>
<dbReference type="PROSITE" id="PS50097">
    <property type="entry name" value="BTB"/>
    <property type="match status" value="1"/>
</dbReference>
<gene>
    <name evidence="2" type="ORF">OHC33_010645</name>
</gene>
<dbReference type="Pfam" id="PF00651">
    <property type="entry name" value="BTB"/>
    <property type="match status" value="1"/>
</dbReference>
<dbReference type="Proteomes" id="UP001316803">
    <property type="component" value="Unassembled WGS sequence"/>
</dbReference>
<sequence length="446" mass="51191">MASSSGDMDVTRMIDEPRLPKDTYKFEEQLKLLHDAKFADFDVGCGDHTFKVHRFVLCGQSPFFRALAGGSFKEATDQATTLPDEDPALLVRYLIYLYSSSYPERNVSALQAGSQFGKVTDDYAAEDDYFRSCMLHARMYCFAKRRCDERLEKFCLQEFARNFWSKRPRRGIDKHNLVPKGPTRTLKYHMGKYVRDGEQTLIVGTKNTHAEVFELLSDFASWSDILISQKRIRGADGFPPAYRAGRNRDDIWQDSMLPLTDFDFDHQHLIVGRTPASNAKNLSLLSSVDRWQTKIMQKDEQDLIRYILNETTEYGTALKDMLALDLVMRKHNSCLIPDPAYRTLQLEYPEFFLSIDSLVKPQESRQCQKCLSIQPVLRQACSCGKWSDACEKDCLSKQLDDLQCFCCMSTGTMRPLEDRSVSLTITDDWAFPPPVPVYIDDGLSDY</sequence>
<dbReference type="PANTHER" id="PTHR47843:SF5">
    <property type="entry name" value="BTB_POZ DOMAIN PROTEIN"/>
    <property type="match status" value="1"/>
</dbReference>
<dbReference type="SUPFAM" id="SSF54695">
    <property type="entry name" value="POZ domain"/>
    <property type="match status" value="1"/>
</dbReference>
<protein>
    <recommendedName>
        <fullName evidence="1">BTB domain-containing protein</fullName>
    </recommendedName>
</protein>
<proteinExistence type="predicted"/>
<dbReference type="EMBL" id="JAKLMC020000049">
    <property type="protein sequence ID" value="KAK5948335.1"/>
    <property type="molecule type" value="Genomic_DNA"/>
</dbReference>
<reference evidence="2 3" key="1">
    <citation type="submission" date="2022-12" db="EMBL/GenBank/DDBJ databases">
        <title>Genomic features and morphological characterization of a novel Knufia sp. strain isolated from spacecraft assembly facility.</title>
        <authorList>
            <person name="Teixeira M."/>
            <person name="Chander A.M."/>
            <person name="Stajich J.E."/>
            <person name="Venkateswaran K."/>
        </authorList>
    </citation>
    <scope>NUCLEOTIDE SEQUENCE [LARGE SCALE GENOMIC DNA]</scope>
    <source>
        <strain evidence="2 3">FJI-L2-BK-P2</strain>
    </source>
</reference>
<dbReference type="Gene3D" id="3.30.710.10">
    <property type="entry name" value="Potassium Channel Kv1.1, Chain A"/>
    <property type="match status" value="1"/>
</dbReference>
<evidence type="ECO:0000259" key="1">
    <source>
        <dbReference type="PROSITE" id="PS50097"/>
    </source>
</evidence>
<comment type="caution">
    <text evidence="2">The sequence shown here is derived from an EMBL/GenBank/DDBJ whole genome shotgun (WGS) entry which is preliminary data.</text>
</comment>
<accession>A0AAN8I3E5</accession>
<organism evidence="2 3">
    <name type="scientific">Knufia fluminis</name>
    <dbReference type="NCBI Taxonomy" id="191047"/>
    <lineage>
        <taxon>Eukaryota</taxon>
        <taxon>Fungi</taxon>
        <taxon>Dikarya</taxon>
        <taxon>Ascomycota</taxon>
        <taxon>Pezizomycotina</taxon>
        <taxon>Eurotiomycetes</taxon>
        <taxon>Chaetothyriomycetidae</taxon>
        <taxon>Chaetothyriales</taxon>
        <taxon>Trichomeriaceae</taxon>
        <taxon>Knufia</taxon>
    </lineage>
</organism>
<name>A0AAN8I3E5_9EURO</name>
<evidence type="ECO:0000313" key="2">
    <source>
        <dbReference type="EMBL" id="KAK5948335.1"/>
    </source>
</evidence>